<comment type="caution">
    <text evidence="1">The sequence shown here is derived from an EMBL/GenBank/DDBJ whole genome shotgun (WGS) entry which is preliminary data.</text>
</comment>
<evidence type="ECO:0000313" key="2">
    <source>
        <dbReference type="Proteomes" id="UP001175211"/>
    </source>
</evidence>
<name>A0AA39K6N6_ARMTA</name>
<evidence type="ECO:0000313" key="1">
    <source>
        <dbReference type="EMBL" id="KAK0455556.1"/>
    </source>
</evidence>
<reference evidence="1" key="1">
    <citation type="submission" date="2023-06" db="EMBL/GenBank/DDBJ databases">
        <authorList>
            <consortium name="Lawrence Berkeley National Laboratory"/>
            <person name="Ahrendt S."/>
            <person name="Sahu N."/>
            <person name="Indic B."/>
            <person name="Wong-Bajracharya J."/>
            <person name="Merenyi Z."/>
            <person name="Ke H.-M."/>
            <person name="Monk M."/>
            <person name="Kocsube S."/>
            <person name="Drula E."/>
            <person name="Lipzen A."/>
            <person name="Balint B."/>
            <person name="Henrissat B."/>
            <person name="Andreopoulos B."/>
            <person name="Martin F.M."/>
            <person name="Harder C.B."/>
            <person name="Rigling D."/>
            <person name="Ford K.L."/>
            <person name="Foster G.D."/>
            <person name="Pangilinan J."/>
            <person name="Papanicolaou A."/>
            <person name="Barry K."/>
            <person name="LaButti K."/>
            <person name="Viragh M."/>
            <person name="Koriabine M."/>
            <person name="Yan M."/>
            <person name="Riley R."/>
            <person name="Champramary S."/>
            <person name="Plett K.L."/>
            <person name="Tsai I.J."/>
            <person name="Slot J."/>
            <person name="Sipos G."/>
            <person name="Plett J."/>
            <person name="Nagy L.G."/>
            <person name="Grigoriev I.V."/>
        </authorList>
    </citation>
    <scope>NUCLEOTIDE SEQUENCE</scope>
    <source>
        <strain evidence="1">CCBAS 213</strain>
    </source>
</reference>
<gene>
    <name evidence="1" type="ORF">EV420DRAFT_1554269</name>
</gene>
<sequence>MAARHEYAPVTPFEDPINSFVGITSALIHDCIEYHQGRGTLVSLSIQNADLPQRYWCLSRLAELRDQDGRDSQELRHVLRRVAEEWIGESARRGRQRRDFERFHLRFSEFVREVRQSLALSDSVALRGHRDRIRAFLGVQRVGAPQGGLNDARVGDRREAVALYDVLQGLDALLHGRRNHGNILSQLVSLDTDNLLIRHPDMEELIMARDVICGIVPGPSILTFETAVRRFFVSLLATRGMIRFFQERQKLARLCERVVFGEQDAVDALDEARQVLHQEAPNSQPQPQ</sequence>
<dbReference type="GeneID" id="85357149"/>
<protein>
    <submittedName>
        <fullName evidence="1">Uncharacterized protein</fullName>
    </submittedName>
</protein>
<dbReference type="EMBL" id="JAUEPS010000025">
    <property type="protein sequence ID" value="KAK0455556.1"/>
    <property type="molecule type" value="Genomic_DNA"/>
</dbReference>
<proteinExistence type="predicted"/>
<keyword evidence="2" id="KW-1185">Reference proteome</keyword>
<dbReference type="RefSeq" id="XP_060329066.1">
    <property type="nucleotide sequence ID" value="XM_060473601.1"/>
</dbReference>
<dbReference type="AlphaFoldDB" id="A0AA39K6N6"/>
<dbReference type="Proteomes" id="UP001175211">
    <property type="component" value="Unassembled WGS sequence"/>
</dbReference>
<organism evidence="1 2">
    <name type="scientific">Armillaria tabescens</name>
    <name type="common">Ringless honey mushroom</name>
    <name type="synonym">Agaricus tabescens</name>
    <dbReference type="NCBI Taxonomy" id="1929756"/>
    <lineage>
        <taxon>Eukaryota</taxon>
        <taxon>Fungi</taxon>
        <taxon>Dikarya</taxon>
        <taxon>Basidiomycota</taxon>
        <taxon>Agaricomycotina</taxon>
        <taxon>Agaricomycetes</taxon>
        <taxon>Agaricomycetidae</taxon>
        <taxon>Agaricales</taxon>
        <taxon>Marasmiineae</taxon>
        <taxon>Physalacriaceae</taxon>
        <taxon>Desarmillaria</taxon>
    </lineage>
</organism>
<accession>A0AA39K6N6</accession>